<evidence type="ECO:0000256" key="14">
    <source>
        <dbReference type="PROSITE-ProRule" id="PRU01023"/>
    </source>
</evidence>
<dbReference type="Proteomes" id="UP001595722">
    <property type="component" value="Unassembled WGS sequence"/>
</dbReference>
<dbReference type="EMBL" id="JBHRYB010000003">
    <property type="protein sequence ID" value="MFC3679325.1"/>
    <property type="molecule type" value="Genomic_DNA"/>
</dbReference>
<dbReference type="InterPro" id="IPR018314">
    <property type="entry name" value="RsmB/NOL1/NOP2-like_CS"/>
</dbReference>
<accession>A0ABV7VP99</accession>
<dbReference type="InterPro" id="IPR023267">
    <property type="entry name" value="RCMT"/>
</dbReference>
<keyword evidence="17" id="KW-1185">Reference proteome</keyword>
<evidence type="ECO:0000256" key="4">
    <source>
        <dbReference type="ARBA" id="ARBA00012140"/>
    </source>
</evidence>
<dbReference type="InterPro" id="IPR029063">
    <property type="entry name" value="SAM-dependent_MTases_sf"/>
</dbReference>
<evidence type="ECO:0000256" key="11">
    <source>
        <dbReference type="ARBA" id="ARBA00030399"/>
    </source>
</evidence>
<evidence type="ECO:0000256" key="9">
    <source>
        <dbReference type="ARBA" id="ARBA00022691"/>
    </source>
</evidence>
<dbReference type="SUPFAM" id="SSF53335">
    <property type="entry name" value="S-adenosyl-L-methionine-dependent methyltransferases"/>
    <property type="match status" value="1"/>
</dbReference>
<dbReference type="Gene3D" id="1.10.940.10">
    <property type="entry name" value="NusB-like"/>
    <property type="match status" value="1"/>
</dbReference>
<keyword evidence="10 14" id="KW-0694">RNA-binding</keyword>
<dbReference type="EC" id="2.1.1.176" evidence="4"/>
<keyword evidence="8 14" id="KW-0808">Transferase</keyword>
<feature type="active site" description="Nucleophile" evidence="14">
    <location>
        <position position="390"/>
    </location>
</feature>
<evidence type="ECO:0000256" key="13">
    <source>
        <dbReference type="ARBA" id="ARBA00047283"/>
    </source>
</evidence>
<comment type="function">
    <text evidence="1">Specifically methylates the cytosine at position 967 (m5C967) of 16S rRNA.</text>
</comment>
<evidence type="ECO:0000256" key="2">
    <source>
        <dbReference type="ARBA" id="ARBA00004496"/>
    </source>
</evidence>
<dbReference type="SUPFAM" id="SSF48013">
    <property type="entry name" value="NusB-like"/>
    <property type="match status" value="1"/>
</dbReference>
<comment type="similarity">
    <text evidence="3 14">Belongs to the class I-like SAM-binding methyltransferase superfamily. RsmB/NOP family.</text>
</comment>
<keyword evidence="7 14" id="KW-0489">Methyltransferase</keyword>
<dbReference type="Pfam" id="PF22458">
    <property type="entry name" value="RsmF-B_ferredox"/>
    <property type="match status" value="1"/>
</dbReference>
<evidence type="ECO:0000256" key="1">
    <source>
        <dbReference type="ARBA" id="ARBA00002724"/>
    </source>
</evidence>
<dbReference type="InterPro" id="IPR035926">
    <property type="entry name" value="NusB-like_sf"/>
</dbReference>
<evidence type="ECO:0000256" key="3">
    <source>
        <dbReference type="ARBA" id="ARBA00007494"/>
    </source>
</evidence>
<feature type="domain" description="SAM-dependent MTase RsmB/NOP-type" evidence="15">
    <location>
        <begin position="173"/>
        <end position="452"/>
    </location>
</feature>
<dbReference type="PRINTS" id="PR02008">
    <property type="entry name" value="RCMTFAMILY"/>
</dbReference>
<keyword evidence="5" id="KW-0963">Cytoplasm</keyword>
<keyword evidence="6" id="KW-0698">rRNA processing</keyword>
<evidence type="ECO:0000256" key="5">
    <source>
        <dbReference type="ARBA" id="ARBA00022490"/>
    </source>
</evidence>
<dbReference type="InterPro" id="IPR004573">
    <property type="entry name" value="rRNA_ssu_MeTfrase_B"/>
</dbReference>
<reference evidence="17" key="1">
    <citation type="journal article" date="2019" name="Int. J. Syst. Evol. Microbiol.">
        <title>The Global Catalogue of Microorganisms (GCM) 10K type strain sequencing project: providing services to taxonomists for standard genome sequencing and annotation.</title>
        <authorList>
            <consortium name="The Broad Institute Genomics Platform"/>
            <consortium name="The Broad Institute Genome Sequencing Center for Infectious Disease"/>
            <person name="Wu L."/>
            <person name="Ma J."/>
        </authorList>
    </citation>
    <scope>NUCLEOTIDE SEQUENCE [LARGE SCALE GENOMIC DNA]</scope>
    <source>
        <strain evidence="17">KCTC 42424</strain>
    </source>
</reference>
<feature type="binding site" evidence="14">
    <location>
        <position position="337"/>
    </location>
    <ligand>
        <name>S-adenosyl-L-methionine</name>
        <dbReference type="ChEBI" id="CHEBI:59789"/>
    </ligand>
</feature>
<comment type="caution">
    <text evidence="16">The sequence shown here is derived from an EMBL/GenBank/DDBJ whole genome shotgun (WGS) entry which is preliminary data.</text>
</comment>
<dbReference type="GO" id="GO:0032259">
    <property type="term" value="P:methylation"/>
    <property type="evidence" value="ECO:0007669"/>
    <property type="project" value="UniProtKB-KW"/>
</dbReference>
<evidence type="ECO:0000313" key="17">
    <source>
        <dbReference type="Proteomes" id="UP001595722"/>
    </source>
</evidence>
<dbReference type="Gene3D" id="1.10.287.730">
    <property type="entry name" value="Helix hairpin bin"/>
    <property type="match status" value="1"/>
</dbReference>
<dbReference type="PANTHER" id="PTHR22807">
    <property type="entry name" value="NOP2 YEAST -RELATED NOL1/NOP2/FMU SUN DOMAIN-CONTAINING"/>
    <property type="match status" value="1"/>
</dbReference>
<evidence type="ECO:0000256" key="10">
    <source>
        <dbReference type="ARBA" id="ARBA00022884"/>
    </source>
</evidence>
<organism evidence="16 17">
    <name type="scientific">Bacterioplanoides pacificum</name>
    <dbReference type="NCBI Taxonomy" id="1171596"/>
    <lineage>
        <taxon>Bacteria</taxon>
        <taxon>Pseudomonadati</taxon>
        <taxon>Pseudomonadota</taxon>
        <taxon>Gammaproteobacteria</taxon>
        <taxon>Oceanospirillales</taxon>
        <taxon>Oceanospirillaceae</taxon>
        <taxon>Bacterioplanoides</taxon>
    </lineage>
</organism>
<name>A0ABV7VP99_9GAMM</name>
<protein>
    <recommendedName>
        <fullName evidence="4">16S rRNA (cytosine(967)-C(5))-methyltransferase</fullName>
        <ecNumber evidence="4">2.1.1.176</ecNumber>
    </recommendedName>
    <alternativeName>
        <fullName evidence="11">16S rRNA m5C967 methyltransferase</fullName>
    </alternativeName>
    <alternativeName>
        <fullName evidence="12">rRNA (cytosine-C(5)-)-methyltransferase RsmB</fullName>
    </alternativeName>
</protein>
<dbReference type="Pfam" id="PF01029">
    <property type="entry name" value="NusB"/>
    <property type="match status" value="1"/>
</dbReference>
<dbReference type="NCBIfam" id="NF008149">
    <property type="entry name" value="PRK10901.1"/>
    <property type="match status" value="1"/>
</dbReference>
<evidence type="ECO:0000259" key="15">
    <source>
        <dbReference type="PROSITE" id="PS51686"/>
    </source>
</evidence>
<dbReference type="InterPro" id="IPR049560">
    <property type="entry name" value="MeTrfase_RsmB-F_NOP2_cat"/>
</dbReference>
<dbReference type="InterPro" id="IPR006027">
    <property type="entry name" value="NusB_RsmB_TIM44"/>
</dbReference>
<comment type="subcellular location">
    <subcellularLocation>
        <location evidence="2">Cytoplasm</location>
    </subcellularLocation>
</comment>
<sequence length="458" mass="50579">MSASLYGRASSQPLTARYAASQALHQVMLGQSLNQALPPLEARVAEDDRGFLRDMALGSCRYYQRLNAIAKMLLKTAFADEDQDLHALLIVGLYQLEIQKKAPHAAVHATVDVCDEMGKGYAKSVVNACLRRYGREYESLTAPLADNPVTATSHPKWLMKMMQKAWPEQWLSIFTQNNQRPPLCLRVNQRHGSRDEYLQRLQQAGIDARAADFAPFAIYLSDSCDVTQLPGFDDGDISVQDEAAQLASVILAAQPGDKILDACAAPGGKTCAILESADCDVTALDIDATRLERVEENLERLGLFSSSSGLSASVACGDMAEPDDWWQGELFDAILLDAPCSATGVIRRHPDIKLLRRRGDIQQLADVQARLLERAWELLKPGGRLLYATCSVLPQENNDQIENFIRQKLEQGQNIQLQTLDNSWGVACNAGRQLFPQENGHDGFFYALLIKGKECNAD</sequence>
<dbReference type="Gene3D" id="3.30.70.1170">
    <property type="entry name" value="Sun protein, domain 3"/>
    <property type="match status" value="1"/>
</dbReference>
<dbReference type="InterPro" id="IPR001678">
    <property type="entry name" value="MeTrfase_RsmB-F_NOP2_dom"/>
</dbReference>
<dbReference type="RefSeq" id="WP_376864981.1">
    <property type="nucleotide sequence ID" value="NZ_JBHRYB010000003.1"/>
</dbReference>
<dbReference type="PROSITE" id="PS01153">
    <property type="entry name" value="NOL1_NOP2_SUN"/>
    <property type="match status" value="1"/>
</dbReference>
<feature type="binding site" evidence="14">
    <location>
        <position position="285"/>
    </location>
    <ligand>
        <name>S-adenosyl-L-methionine</name>
        <dbReference type="ChEBI" id="CHEBI:59789"/>
    </ligand>
</feature>
<dbReference type="InterPro" id="IPR054728">
    <property type="entry name" value="RsmB-like_ferredoxin"/>
</dbReference>
<evidence type="ECO:0000256" key="8">
    <source>
        <dbReference type="ARBA" id="ARBA00022679"/>
    </source>
</evidence>
<evidence type="ECO:0000256" key="7">
    <source>
        <dbReference type="ARBA" id="ARBA00022603"/>
    </source>
</evidence>
<evidence type="ECO:0000256" key="12">
    <source>
        <dbReference type="ARBA" id="ARBA00031088"/>
    </source>
</evidence>
<feature type="binding site" evidence="14">
    <location>
        <position position="318"/>
    </location>
    <ligand>
        <name>S-adenosyl-L-methionine</name>
        <dbReference type="ChEBI" id="CHEBI:59789"/>
    </ligand>
</feature>
<feature type="binding site" evidence="14">
    <location>
        <begin position="263"/>
        <end position="269"/>
    </location>
    <ligand>
        <name>S-adenosyl-L-methionine</name>
        <dbReference type="ChEBI" id="CHEBI:59789"/>
    </ligand>
</feature>
<dbReference type="PANTHER" id="PTHR22807:SF61">
    <property type="entry name" value="NOL1_NOP2_SUN FAMILY PROTEIN _ ANTITERMINATION NUSB DOMAIN-CONTAINING PROTEIN"/>
    <property type="match status" value="1"/>
</dbReference>
<comment type="catalytic activity">
    <reaction evidence="13">
        <text>cytidine(967) in 16S rRNA + S-adenosyl-L-methionine = 5-methylcytidine(967) in 16S rRNA + S-adenosyl-L-homocysteine + H(+)</text>
        <dbReference type="Rhea" id="RHEA:42748"/>
        <dbReference type="Rhea" id="RHEA-COMP:10219"/>
        <dbReference type="Rhea" id="RHEA-COMP:10220"/>
        <dbReference type="ChEBI" id="CHEBI:15378"/>
        <dbReference type="ChEBI" id="CHEBI:57856"/>
        <dbReference type="ChEBI" id="CHEBI:59789"/>
        <dbReference type="ChEBI" id="CHEBI:74483"/>
        <dbReference type="ChEBI" id="CHEBI:82748"/>
        <dbReference type="EC" id="2.1.1.176"/>
    </reaction>
</comment>
<dbReference type="PROSITE" id="PS51686">
    <property type="entry name" value="SAM_MT_RSMB_NOP"/>
    <property type="match status" value="1"/>
</dbReference>
<evidence type="ECO:0000256" key="6">
    <source>
        <dbReference type="ARBA" id="ARBA00022552"/>
    </source>
</evidence>
<dbReference type="CDD" id="cd02440">
    <property type="entry name" value="AdoMet_MTases"/>
    <property type="match status" value="1"/>
</dbReference>
<dbReference type="NCBIfam" id="TIGR00563">
    <property type="entry name" value="rsmB"/>
    <property type="match status" value="1"/>
</dbReference>
<dbReference type="GO" id="GO:0008168">
    <property type="term" value="F:methyltransferase activity"/>
    <property type="evidence" value="ECO:0007669"/>
    <property type="project" value="UniProtKB-KW"/>
</dbReference>
<evidence type="ECO:0000313" key="16">
    <source>
        <dbReference type="EMBL" id="MFC3679325.1"/>
    </source>
</evidence>
<proteinExistence type="inferred from homology"/>
<keyword evidence="9 14" id="KW-0949">S-adenosyl-L-methionine</keyword>
<dbReference type="Gene3D" id="3.40.50.150">
    <property type="entry name" value="Vaccinia Virus protein VP39"/>
    <property type="match status" value="1"/>
</dbReference>
<dbReference type="Pfam" id="PF01189">
    <property type="entry name" value="Methyltr_RsmB-F"/>
    <property type="match status" value="1"/>
</dbReference>
<gene>
    <name evidence="16" type="primary">rsmB</name>
    <name evidence="16" type="ORF">ACFOMG_04265</name>
</gene>